<dbReference type="Gene3D" id="3.30.420.40">
    <property type="match status" value="2"/>
</dbReference>
<dbReference type="PANTHER" id="PTHR30605">
    <property type="entry name" value="ANHYDRO-N-ACETYLMURAMIC ACID KINASE"/>
    <property type="match status" value="1"/>
</dbReference>
<name>A0A066ZQH9_HYDMR</name>
<dbReference type="GO" id="GO:0009254">
    <property type="term" value="P:peptidoglycan turnover"/>
    <property type="evidence" value="ECO:0007669"/>
    <property type="project" value="UniProtKB-UniRule"/>
</dbReference>
<evidence type="ECO:0000256" key="1">
    <source>
        <dbReference type="HAMAP-Rule" id="MF_01270"/>
    </source>
</evidence>
<accession>A0A066ZQH9</accession>
<comment type="function">
    <text evidence="1">Catalyzes the specific phosphorylation of 1,6-anhydro-N-acetylmuramic acid (anhMurNAc) with the simultaneous cleavage of the 1,6-anhydro ring, generating MurNAc-6-P. Is required for the utilization of anhMurNAc either imported from the medium or derived from its own cell wall murein, and thus plays a role in cell wall recycling.</text>
</comment>
<dbReference type="Pfam" id="PF03702">
    <property type="entry name" value="AnmK"/>
    <property type="match status" value="1"/>
</dbReference>
<comment type="catalytic activity">
    <reaction evidence="1">
        <text>1,6-anhydro-N-acetyl-beta-muramate + ATP + H2O = N-acetyl-D-muramate 6-phosphate + ADP + H(+)</text>
        <dbReference type="Rhea" id="RHEA:24952"/>
        <dbReference type="ChEBI" id="CHEBI:15377"/>
        <dbReference type="ChEBI" id="CHEBI:15378"/>
        <dbReference type="ChEBI" id="CHEBI:30616"/>
        <dbReference type="ChEBI" id="CHEBI:58690"/>
        <dbReference type="ChEBI" id="CHEBI:58722"/>
        <dbReference type="ChEBI" id="CHEBI:456216"/>
        <dbReference type="EC" id="2.7.1.170"/>
    </reaction>
</comment>
<keyword evidence="1" id="KW-0119">Carbohydrate metabolism</keyword>
<reference evidence="2 3" key="1">
    <citation type="submission" date="2014-04" db="EMBL/GenBank/DDBJ databases">
        <title>Draft genome sequence of Hydrogenovibrio marinus MH-110, a model organism for aerobic H2 metabolism.</title>
        <authorList>
            <person name="Cha H.J."/>
            <person name="Jo B.H."/>
            <person name="Hwang B.H."/>
        </authorList>
    </citation>
    <scope>NUCLEOTIDE SEQUENCE [LARGE SCALE GENOMIC DNA]</scope>
    <source>
        <strain evidence="2 3">MH-110</strain>
    </source>
</reference>
<dbReference type="UniPathway" id="UPA00544"/>
<protein>
    <recommendedName>
        <fullName evidence="1">Anhydro-N-acetylmuramic acid kinase</fullName>
        <ecNumber evidence="1">2.7.1.170</ecNumber>
    </recommendedName>
    <alternativeName>
        <fullName evidence="1">AnhMurNAc kinase</fullName>
    </alternativeName>
</protein>
<keyword evidence="1" id="KW-0418">Kinase</keyword>
<dbReference type="CDD" id="cd24050">
    <property type="entry name" value="ASKHA_NBD_ANMK"/>
    <property type="match status" value="1"/>
</dbReference>
<organism evidence="2 3">
    <name type="scientific">Hydrogenovibrio marinus</name>
    <dbReference type="NCBI Taxonomy" id="28885"/>
    <lineage>
        <taxon>Bacteria</taxon>
        <taxon>Pseudomonadati</taxon>
        <taxon>Pseudomonadota</taxon>
        <taxon>Gammaproteobacteria</taxon>
        <taxon>Thiotrichales</taxon>
        <taxon>Piscirickettsiaceae</taxon>
        <taxon>Hydrogenovibrio</taxon>
    </lineage>
</organism>
<comment type="pathway">
    <text evidence="1">Amino-sugar metabolism; 1,6-anhydro-N-acetylmuramate degradation.</text>
</comment>
<evidence type="ECO:0000313" key="2">
    <source>
        <dbReference type="EMBL" id="KDN95732.1"/>
    </source>
</evidence>
<dbReference type="GO" id="GO:0006040">
    <property type="term" value="P:amino sugar metabolic process"/>
    <property type="evidence" value="ECO:0007669"/>
    <property type="project" value="InterPro"/>
</dbReference>
<dbReference type="GO" id="GO:0016773">
    <property type="term" value="F:phosphotransferase activity, alcohol group as acceptor"/>
    <property type="evidence" value="ECO:0007669"/>
    <property type="project" value="UniProtKB-UniRule"/>
</dbReference>
<dbReference type="EC" id="2.7.1.170" evidence="1"/>
<dbReference type="NCBIfam" id="NF007139">
    <property type="entry name" value="PRK09585.1-3"/>
    <property type="match status" value="1"/>
</dbReference>
<dbReference type="AlphaFoldDB" id="A0A066ZQH9"/>
<dbReference type="PANTHER" id="PTHR30605:SF0">
    <property type="entry name" value="ANHYDRO-N-ACETYLMURAMIC ACID KINASE"/>
    <property type="match status" value="1"/>
</dbReference>
<comment type="pathway">
    <text evidence="1">Cell wall biogenesis; peptidoglycan recycling.</text>
</comment>
<dbReference type="HAMAP" id="MF_01270">
    <property type="entry name" value="AnhMurNAc_kinase"/>
    <property type="match status" value="1"/>
</dbReference>
<keyword evidence="1" id="KW-0067">ATP-binding</keyword>
<dbReference type="UniPathway" id="UPA00343"/>
<feature type="binding site" evidence="1">
    <location>
        <begin position="12"/>
        <end position="19"/>
    </location>
    <ligand>
        <name>ATP</name>
        <dbReference type="ChEBI" id="CHEBI:30616"/>
    </ligand>
</feature>
<keyword evidence="1" id="KW-0547">Nucleotide-binding</keyword>
<dbReference type="GO" id="GO:0016301">
    <property type="term" value="F:kinase activity"/>
    <property type="evidence" value="ECO:0007669"/>
    <property type="project" value="UniProtKB-KW"/>
</dbReference>
<dbReference type="STRING" id="28885.EI16_05400"/>
<gene>
    <name evidence="1" type="primary">anmK</name>
    <name evidence="2" type="ORF">EI16_05400</name>
</gene>
<keyword evidence="1" id="KW-0808">Transferase</keyword>
<comment type="caution">
    <text evidence="2">The sequence shown here is derived from an EMBL/GenBank/DDBJ whole genome shotgun (WGS) entry which is preliminary data.</text>
</comment>
<dbReference type="RefSeq" id="WP_269473358.1">
    <property type="nucleotide sequence ID" value="NZ_AP020335.1"/>
</dbReference>
<dbReference type="SUPFAM" id="SSF53067">
    <property type="entry name" value="Actin-like ATPase domain"/>
    <property type="match status" value="1"/>
</dbReference>
<dbReference type="InterPro" id="IPR005338">
    <property type="entry name" value="Anhydro_N_Ac-Mur_kinase"/>
</dbReference>
<sequence>MSSFLYLGLMSGTSLDGVDIALTEISDDSRTIRCLVFDTIPYPTELKDELHALNLSSDVSLHSLAKLQSELGQLYSDNINRFLKKNDLTNRHIKAVGSHGQTIFHDPNVSMSIQIGHPAFIAKQTGIKTVADFRIDDMANGGQGAPLAPAFHKTLFQENNERLAIINLGGIANVSLLSENGNVIGADTGPANGLMDEICQRHLGINYDANGAIAASHNPDQTLLMKMLAEPYFAKAFPKSTGRDLFNLNWLNQFDTKHLSTEVLISTLNQLTVETLANAIRGFDVEKVILSGGGAENSTLKSRLQTALNVEVQTAFDYGVNPHAIEAMMMAWLADQRLNKKPVELQSITGASKASILGGVWLP</sequence>
<dbReference type="EMBL" id="JMIU01000001">
    <property type="protein sequence ID" value="KDN95732.1"/>
    <property type="molecule type" value="Genomic_DNA"/>
</dbReference>
<dbReference type="InterPro" id="IPR043129">
    <property type="entry name" value="ATPase_NBD"/>
</dbReference>
<keyword evidence="3" id="KW-1185">Reference proteome</keyword>
<dbReference type="GO" id="GO:0097175">
    <property type="term" value="P:1,6-anhydro-N-acetyl-beta-muramic acid catabolic process"/>
    <property type="evidence" value="ECO:0007669"/>
    <property type="project" value="UniProtKB-UniRule"/>
</dbReference>
<dbReference type="GO" id="GO:0005524">
    <property type="term" value="F:ATP binding"/>
    <property type="evidence" value="ECO:0007669"/>
    <property type="project" value="UniProtKB-UniRule"/>
</dbReference>
<comment type="similarity">
    <text evidence="1">Belongs to the anhydro-N-acetylmuramic acid kinase family.</text>
</comment>
<proteinExistence type="inferred from homology"/>
<evidence type="ECO:0000313" key="3">
    <source>
        <dbReference type="Proteomes" id="UP000027341"/>
    </source>
</evidence>
<dbReference type="Proteomes" id="UP000027341">
    <property type="component" value="Unassembled WGS sequence"/>
</dbReference>